<evidence type="ECO:0000313" key="5">
    <source>
        <dbReference type="Proteomes" id="UP001210770"/>
    </source>
</evidence>
<feature type="region of interest" description="Disordered" evidence="1">
    <location>
        <begin position="107"/>
        <end position="193"/>
    </location>
</feature>
<sequence>MKRTFLKSTVAALALTAGTAFAQTADTEAGAAADAEATVSSESVTNTANDLTATVEKQAEQTAEMSRENSDDYEGTNDPNTTDEMLTAPTQGAEFEGDTEVDNEAELTAETDGVTPTTDAEADLAGNADSESNSTLSTDTSGTVTTETDTDLAADEDADFDNETTAEIEGEAETDLDENVASNTEADMETDVTRTDTGMSNAFSGMVVGDLVGLTVVEADGDSIGDVDYVIKTDDGYAAVVGVGGFLGLGEHTVAVPLEEISMAAENDLKLSSWTKAELEAQPEVDEKNIEGLEDDVRLDDAS</sequence>
<dbReference type="Proteomes" id="UP001210770">
    <property type="component" value="Chromosome"/>
</dbReference>
<feature type="domain" description="PRC-barrel" evidence="3">
    <location>
        <begin position="210"/>
        <end position="261"/>
    </location>
</feature>
<dbReference type="SUPFAM" id="SSF50346">
    <property type="entry name" value="PRC-barrel domain"/>
    <property type="match status" value="1"/>
</dbReference>
<evidence type="ECO:0000256" key="2">
    <source>
        <dbReference type="SAM" id="SignalP"/>
    </source>
</evidence>
<reference evidence="4" key="1">
    <citation type="submission" date="2023-01" db="EMBL/GenBank/DDBJ databases">
        <title>Comparative genomic analysis of cold water coral derived Sulfitobacter faviae: insights into their metabolism and habitat adaptation.</title>
        <authorList>
            <person name="Guo Y."/>
            <person name="Lin S."/>
            <person name="Huang Z."/>
            <person name="Tang K."/>
            <person name="Wang X."/>
        </authorList>
    </citation>
    <scope>NUCLEOTIDE SEQUENCE</scope>
    <source>
        <strain evidence="4">SCSIO W_1865</strain>
    </source>
</reference>
<feature type="compositionally biased region" description="Acidic residues" evidence="1">
    <location>
        <begin position="148"/>
        <end position="178"/>
    </location>
</feature>
<accession>A0AAX3LNT7</accession>
<dbReference type="InterPro" id="IPR027275">
    <property type="entry name" value="PRC-brl_dom"/>
</dbReference>
<evidence type="ECO:0000313" key="4">
    <source>
        <dbReference type="EMBL" id="WCE70367.1"/>
    </source>
</evidence>
<gene>
    <name evidence="4" type="ORF">PL336_00510</name>
</gene>
<feature type="compositionally biased region" description="Basic and acidic residues" evidence="1">
    <location>
        <begin position="285"/>
        <end position="303"/>
    </location>
</feature>
<evidence type="ECO:0000256" key="1">
    <source>
        <dbReference type="SAM" id="MobiDB-lite"/>
    </source>
</evidence>
<dbReference type="RefSeq" id="WP_271688657.1">
    <property type="nucleotide sequence ID" value="NZ_CP116423.1"/>
</dbReference>
<organism evidence="4 5">
    <name type="scientific">Sulfitobacter faviae</name>
    <dbReference type="NCBI Taxonomy" id="1775881"/>
    <lineage>
        <taxon>Bacteria</taxon>
        <taxon>Pseudomonadati</taxon>
        <taxon>Pseudomonadota</taxon>
        <taxon>Alphaproteobacteria</taxon>
        <taxon>Rhodobacterales</taxon>
        <taxon>Roseobacteraceae</taxon>
        <taxon>Sulfitobacter</taxon>
    </lineage>
</organism>
<feature type="compositionally biased region" description="Polar residues" evidence="1">
    <location>
        <begin position="77"/>
        <end position="86"/>
    </location>
</feature>
<feature type="region of interest" description="Disordered" evidence="1">
    <location>
        <begin position="33"/>
        <end position="86"/>
    </location>
</feature>
<feature type="signal peptide" evidence="2">
    <location>
        <begin position="1"/>
        <end position="22"/>
    </location>
</feature>
<dbReference type="EMBL" id="CP116423">
    <property type="protein sequence ID" value="WCE70367.1"/>
    <property type="molecule type" value="Genomic_DNA"/>
</dbReference>
<feature type="compositionally biased region" description="Polar residues" evidence="1">
    <location>
        <begin position="39"/>
        <end position="52"/>
    </location>
</feature>
<evidence type="ECO:0000259" key="3">
    <source>
        <dbReference type="Pfam" id="PF05239"/>
    </source>
</evidence>
<name>A0AAX3LNT7_9RHOB</name>
<dbReference type="Gene3D" id="2.30.30.240">
    <property type="entry name" value="PRC-barrel domain"/>
    <property type="match status" value="1"/>
</dbReference>
<dbReference type="InterPro" id="IPR011033">
    <property type="entry name" value="PRC_barrel-like_sf"/>
</dbReference>
<proteinExistence type="predicted"/>
<feature type="region of interest" description="Disordered" evidence="1">
    <location>
        <begin position="282"/>
        <end position="303"/>
    </location>
</feature>
<feature type="compositionally biased region" description="Low complexity" evidence="1">
    <location>
        <begin position="138"/>
        <end position="147"/>
    </location>
</feature>
<protein>
    <submittedName>
        <fullName evidence="4">PRC-barrel domain-containing protein</fullName>
    </submittedName>
</protein>
<dbReference type="Pfam" id="PF05239">
    <property type="entry name" value="PRC"/>
    <property type="match status" value="1"/>
</dbReference>
<keyword evidence="2" id="KW-0732">Signal</keyword>
<dbReference type="AlphaFoldDB" id="A0AAX3LNT7"/>
<feature type="chain" id="PRO_5043802642" evidence="2">
    <location>
        <begin position="23"/>
        <end position="303"/>
    </location>
</feature>